<accession>A0AAD8LB31</accession>
<reference evidence="2" key="1">
    <citation type="journal article" date="2023" name="bioRxiv">
        <title>Improved chromosome-level genome assembly for marigold (Tagetes erecta).</title>
        <authorList>
            <person name="Jiang F."/>
            <person name="Yuan L."/>
            <person name="Wang S."/>
            <person name="Wang H."/>
            <person name="Xu D."/>
            <person name="Wang A."/>
            <person name="Fan W."/>
        </authorList>
    </citation>
    <scope>NUCLEOTIDE SEQUENCE</scope>
    <source>
        <strain evidence="2">WSJ</strain>
        <tissue evidence="2">Leaf</tissue>
    </source>
</reference>
<dbReference type="Proteomes" id="UP001229421">
    <property type="component" value="Unassembled WGS sequence"/>
</dbReference>
<comment type="caution">
    <text evidence="2">The sequence shown here is derived from an EMBL/GenBank/DDBJ whole genome shotgun (WGS) entry which is preliminary data.</text>
</comment>
<proteinExistence type="predicted"/>
<evidence type="ECO:0000256" key="1">
    <source>
        <dbReference type="SAM" id="Phobius"/>
    </source>
</evidence>
<dbReference type="AlphaFoldDB" id="A0AAD8LB31"/>
<evidence type="ECO:0000313" key="2">
    <source>
        <dbReference type="EMBL" id="KAK1438202.1"/>
    </source>
</evidence>
<keyword evidence="1" id="KW-0812">Transmembrane</keyword>
<evidence type="ECO:0000313" key="3">
    <source>
        <dbReference type="Proteomes" id="UP001229421"/>
    </source>
</evidence>
<name>A0AAD8LB31_TARER</name>
<keyword evidence="1" id="KW-0472">Membrane</keyword>
<protein>
    <submittedName>
        <fullName evidence="2">Uncharacterized protein</fullName>
    </submittedName>
</protein>
<keyword evidence="1" id="KW-1133">Transmembrane helix</keyword>
<organism evidence="2 3">
    <name type="scientific">Tagetes erecta</name>
    <name type="common">African marigold</name>
    <dbReference type="NCBI Taxonomy" id="13708"/>
    <lineage>
        <taxon>Eukaryota</taxon>
        <taxon>Viridiplantae</taxon>
        <taxon>Streptophyta</taxon>
        <taxon>Embryophyta</taxon>
        <taxon>Tracheophyta</taxon>
        <taxon>Spermatophyta</taxon>
        <taxon>Magnoliopsida</taxon>
        <taxon>eudicotyledons</taxon>
        <taxon>Gunneridae</taxon>
        <taxon>Pentapetalae</taxon>
        <taxon>asterids</taxon>
        <taxon>campanulids</taxon>
        <taxon>Asterales</taxon>
        <taxon>Asteraceae</taxon>
        <taxon>Asteroideae</taxon>
        <taxon>Heliantheae alliance</taxon>
        <taxon>Tageteae</taxon>
        <taxon>Tagetes</taxon>
    </lineage>
</organism>
<dbReference type="EMBL" id="JAUHHV010000001">
    <property type="protein sequence ID" value="KAK1438202.1"/>
    <property type="molecule type" value="Genomic_DNA"/>
</dbReference>
<gene>
    <name evidence="2" type="ORF">QVD17_04007</name>
</gene>
<feature type="transmembrane region" description="Helical" evidence="1">
    <location>
        <begin position="44"/>
        <end position="68"/>
    </location>
</feature>
<sequence>MLNLERERSGESRRRGVIPEICCVACLLDPTHTLRMSQRPPPRFVYSIVTTAPITYLIHSSITSLLFLHTPIHFSHHQLQDPVL</sequence>
<keyword evidence="3" id="KW-1185">Reference proteome</keyword>